<dbReference type="AlphaFoldDB" id="A0A8J5VVQ3"/>
<keyword evidence="2" id="KW-1185">Reference proteome</keyword>
<accession>A0A8J5VVQ3</accession>
<dbReference type="EMBL" id="JAAALK010000084">
    <property type="protein sequence ID" value="KAG8083775.1"/>
    <property type="molecule type" value="Genomic_DNA"/>
</dbReference>
<comment type="caution">
    <text evidence="1">The sequence shown here is derived from an EMBL/GenBank/DDBJ whole genome shotgun (WGS) entry which is preliminary data.</text>
</comment>
<sequence>MGVRWRINLRAQDTAWDRGGRAELGQRASPCCATAGCVAGSAAVLPCRVSCQYSRITLPDHAAVTVAHHCPINHPITITNSSSSCIHHRLQPQKARTHSGGAQIPDLKCYVSITFCPDCVGTCLLEILEHFFRFGVFT</sequence>
<dbReference type="Proteomes" id="UP000729402">
    <property type="component" value="Unassembled WGS sequence"/>
</dbReference>
<gene>
    <name evidence="1" type="ORF">GUJ93_ZPchr0016g2634</name>
</gene>
<reference evidence="1" key="2">
    <citation type="submission" date="2021-02" db="EMBL/GenBank/DDBJ databases">
        <authorList>
            <person name="Kimball J.A."/>
            <person name="Haas M.W."/>
            <person name="Macchietto M."/>
            <person name="Kono T."/>
            <person name="Duquette J."/>
            <person name="Shao M."/>
        </authorList>
    </citation>
    <scope>NUCLEOTIDE SEQUENCE</scope>
    <source>
        <tissue evidence="1">Fresh leaf tissue</tissue>
    </source>
</reference>
<evidence type="ECO:0000313" key="2">
    <source>
        <dbReference type="Proteomes" id="UP000729402"/>
    </source>
</evidence>
<name>A0A8J5VVQ3_ZIZPA</name>
<evidence type="ECO:0000313" key="1">
    <source>
        <dbReference type="EMBL" id="KAG8083775.1"/>
    </source>
</evidence>
<protein>
    <submittedName>
        <fullName evidence="1">Uncharacterized protein</fullName>
    </submittedName>
</protein>
<reference evidence="1" key="1">
    <citation type="journal article" date="2021" name="bioRxiv">
        <title>Whole Genome Assembly and Annotation of Northern Wild Rice, Zizania palustris L., Supports a Whole Genome Duplication in the Zizania Genus.</title>
        <authorList>
            <person name="Haas M."/>
            <person name="Kono T."/>
            <person name="Macchietto M."/>
            <person name="Millas R."/>
            <person name="McGilp L."/>
            <person name="Shao M."/>
            <person name="Duquette J."/>
            <person name="Hirsch C.N."/>
            <person name="Kimball J."/>
        </authorList>
    </citation>
    <scope>NUCLEOTIDE SEQUENCE</scope>
    <source>
        <tissue evidence="1">Fresh leaf tissue</tissue>
    </source>
</reference>
<proteinExistence type="predicted"/>
<organism evidence="1 2">
    <name type="scientific">Zizania palustris</name>
    <name type="common">Northern wild rice</name>
    <dbReference type="NCBI Taxonomy" id="103762"/>
    <lineage>
        <taxon>Eukaryota</taxon>
        <taxon>Viridiplantae</taxon>
        <taxon>Streptophyta</taxon>
        <taxon>Embryophyta</taxon>
        <taxon>Tracheophyta</taxon>
        <taxon>Spermatophyta</taxon>
        <taxon>Magnoliopsida</taxon>
        <taxon>Liliopsida</taxon>
        <taxon>Poales</taxon>
        <taxon>Poaceae</taxon>
        <taxon>BOP clade</taxon>
        <taxon>Oryzoideae</taxon>
        <taxon>Oryzeae</taxon>
        <taxon>Zizaniinae</taxon>
        <taxon>Zizania</taxon>
    </lineage>
</organism>